<dbReference type="PANTHER" id="PTHR39087:SF2">
    <property type="entry name" value="UPF0104 MEMBRANE PROTEIN MJ1595"/>
    <property type="match status" value="1"/>
</dbReference>
<feature type="transmembrane region" description="Helical" evidence="6">
    <location>
        <begin position="157"/>
        <end position="177"/>
    </location>
</feature>
<evidence type="ECO:0000256" key="3">
    <source>
        <dbReference type="ARBA" id="ARBA00022692"/>
    </source>
</evidence>
<proteinExistence type="predicted"/>
<keyword evidence="2" id="KW-1003">Cell membrane</keyword>
<dbReference type="EMBL" id="JAIOIU010000101">
    <property type="protein sequence ID" value="MBZ0160077.1"/>
    <property type="molecule type" value="Genomic_DNA"/>
</dbReference>
<evidence type="ECO:0000313" key="8">
    <source>
        <dbReference type="Proteomes" id="UP001197609"/>
    </source>
</evidence>
<accession>A0AAJ1EKM9</accession>
<keyword evidence="5 6" id="KW-0472">Membrane</keyword>
<comment type="caution">
    <text evidence="7">The sequence shown here is derived from an EMBL/GenBank/DDBJ whole genome shotgun (WGS) entry which is preliminary data.</text>
</comment>
<dbReference type="InterPro" id="IPR022791">
    <property type="entry name" value="L-PG_synthase/AglD"/>
</dbReference>
<evidence type="ECO:0000256" key="2">
    <source>
        <dbReference type="ARBA" id="ARBA00022475"/>
    </source>
</evidence>
<feature type="transmembrane region" description="Helical" evidence="6">
    <location>
        <begin position="45"/>
        <end position="68"/>
    </location>
</feature>
<feature type="transmembrane region" description="Helical" evidence="6">
    <location>
        <begin position="223"/>
        <end position="249"/>
    </location>
</feature>
<keyword evidence="3 6" id="KW-0812">Transmembrane</keyword>
<dbReference type="NCBIfam" id="TIGR00374">
    <property type="entry name" value="flippase-like domain"/>
    <property type="match status" value="1"/>
</dbReference>
<dbReference type="Proteomes" id="UP001197609">
    <property type="component" value="Unassembled WGS sequence"/>
</dbReference>
<gene>
    <name evidence="7" type="ORF">K8G79_08085</name>
</gene>
<evidence type="ECO:0000256" key="4">
    <source>
        <dbReference type="ARBA" id="ARBA00022989"/>
    </source>
</evidence>
<dbReference type="GO" id="GO:0005886">
    <property type="term" value="C:plasma membrane"/>
    <property type="evidence" value="ECO:0007669"/>
    <property type="project" value="UniProtKB-SubCell"/>
</dbReference>
<name>A0AAJ1EKM9_9BACT</name>
<reference evidence="7 8" key="1">
    <citation type="journal article" date="2021" name="bioRxiv">
        <title>Unraveling nitrogen, sulfur and carbon metabolic pathways and microbial community transcriptional responses to substrate deprivation and toxicity stresses in a bioreactor mimicking anoxic brackish coastal sediment conditions.</title>
        <authorList>
            <person name="Martins P.D."/>
            <person name="Echeveste M.J."/>
            <person name="Arshad A."/>
            <person name="Kurth J."/>
            <person name="Ouboter H."/>
            <person name="Jetten M.S.M."/>
            <person name="Welte C.U."/>
        </authorList>
    </citation>
    <scope>NUCLEOTIDE SEQUENCE [LARGE SCALE GENOMIC DNA]</scope>
    <source>
        <strain evidence="7">MAG_38</strain>
    </source>
</reference>
<dbReference type="Pfam" id="PF03706">
    <property type="entry name" value="LPG_synthase_TM"/>
    <property type="match status" value="1"/>
</dbReference>
<evidence type="ECO:0000256" key="1">
    <source>
        <dbReference type="ARBA" id="ARBA00004651"/>
    </source>
</evidence>
<dbReference type="AlphaFoldDB" id="A0AAJ1EKM9"/>
<feature type="transmembrane region" description="Helical" evidence="6">
    <location>
        <begin position="312"/>
        <end position="329"/>
    </location>
</feature>
<keyword evidence="4 6" id="KW-1133">Transmembrane helix</keyword>
<feature type="transmembrane region" description="Helical" evidence="6">
    <location>
        <begin position="12"/>
        <end position="33"/>
    </location>
</feature>
<dbReference type="PANTHER" id="PTHR39087">
    <property type="entry name" value="UPF0104 MEMBRANE PROTEIN MJ1595"/>
    <property type="match status" value="1"/>
</dbReference>
<evidence type="ECO:0000256" key="5">
    <source>
        <dbReference type="ARBA" id="ARBA00023136"/>
    </source>
</evidence>
<evidence type="ECO:0000256" key="6">
    <source>
        <dbReference type="SAM" id="Phobius"/>
    </source>
</evidence>
<feature type="transmembrane region" description="Helical" evidence="6">
    <location>
        <begin position="131"/>
        <end position="151"/>
    </location>
</feature>
<comment type="subcellular location">
    <subcellularLocation>
        <location evidence="1">Cell membrane</location>
        <topology evidence="1">Multi-pass membrane protein</topology>
    </subcellularLocation>
</comment>
<feature type="transmembrane region" description="Helical" evidence="6">
    <location>
        <begin position="255"/>
        <end position="275"/>
    </location>
</feature>
<sequence length="338" mass="36998">MTSGLQRLKPALRSLLILTGLVGIVWLCGKIGWPAIRANIAVIGKWFFLLVVLYLFAQMAFMAGWWVLIGSRTRRIGYWRMFGVYLVGDSINYFVPPANLTGEPMKAHLLSGSVGFSRSVTSIMVHKHAEIVAQVVFLCFGLSIATVQFALPTGLRIAALGLAGAMGVFVVAAFWILKRRAFGALLHGLVKIGIKSEHIDPQRHATALLDRWLARFYKTRMPVFYWATFWCLLGWCGGLLETYLVLQWLSADPSLWTAVAVESLAMALNSIIFFVPGRVGSAETVRVAVFSVLGLPTAQGAVYSIIRRGREIAWAIPGLLILLAIKLGIGRAPGEVAG</sequence>
<protein>
    <submittedName>
        <fullName evidence="7">Flippase-like domain-containing protein</fullName>
    </submittedName>
</protein>
<evidence type="ECO:0000313" key="7">
    <source>
        <dbReference type="EMBL" id="MBZ0160077.1"/>
    </source>
</evidence>
<organism evidence="7 8">
    <name type="scientific">Candidatus Methylomirabilis tolerans</name>
    <dbReference type="NCBI Taxonomy" id="3123416"/>
    <lineage>
        <taxon>Bacteria</taxon>
        <taxon>Candidatus Methylomirabilota</taxon>
        <taxon>Candidatus Methylomirabilia</taxon>
        <taxon>Candidatus Methylomirabilales</taxon>
        <taxon>Candidatus Methylomirabilaceae</taxon>
        <taxon>Candidatus Methylomirabilis</taxon>
    </lineage>
</organism>